<dbReference type="KEGG" id="pacr:FXN63_06480"/>
<keyword evidence="4" id="KW-0732">Signal</keyword>
<dbReference type="InterPro" id="IPR018376">
    <property type="entry name" value="Enoyl-CoA_hyd/isom_CS"/>
</dbReference>
<dbReference type="GO" id="GO:0003824">
    <property type="term" value="F:catalytic activity"/>
    <property type="evidence" value="ECO:0007669"/>
    <property type="project" value="InterPro"/>
</dbReference>
<reference evidence="5 6" key="1">
    <citation type="submission" date="2019-08" db="EMBL/GenBank/DDBJ databases">
        <title>Amphibian skin-associated Pigmentiphaga: genome sequence and occurrence across geography and hosts.</title>
        <authorList>
            <person name="Bletz M.C."/>
            <person name="Bunk B."/>
            <person name="Sproeer C."/>
            <person name="Biwer P."/>
            <person name="Reiter S."/>
            <person name="Rabemananjara F.C.E."/>
            <person name="Schulz S."/>
            <person name="Overmann J."/>
            <person name="Vences M."/>
        </authorList>
    </citation>
    <scope>NUCLEOTIDE SEQUENCE [LARGE SCALE GENOMIC DNA]</scope>
    <source>
        <strain evidence="5 6">Mada1488</strain>
    </source>
</reference>
<dbReference type="SUPFAM" id="SSF52096">
    <property type="entry name" value="ClpP/crotonase"/>
    <property type="match status" value="1"/>
</dbReference>
<evidence type="ECO:0000256" key="3">
    <source>
        <dbReference type="SAM" id="MobiDB-lite"/>
    </source>
</evidence>
<dbReference type="OrthoDB" id="5291143at2"/>
<feature type="chain" id="PRO_5022743305" evidence="4">
    <location>
        <begin position="21"/>
        <end position="313"/>
    </location>
</feature>
<organism evidence="5 6">
    <name type="scientific">Pigmentiphaga aceris</name>
    <dbReference type="NCBI Taxonomy" id="1940612"/>
    <lineage>
        <taxon>Bacteria</taxon>
        <taxon>Pseudomonadati</taxon>
        <taxon>Pseudomonadota</taxon>
        <taxon>Betaproteobacteria</taxon>
        <taxon>Burkholderiales</taxon>
        <taxon>Alcaligenaceae</taxon>
        <taxon>Pigmentiphaga</taxon>
    </lineage>
</organism>
<dbReference type="PANTHER" id="PTHR43459">
    <property type="entry name" value="ENOYL-COA HYDRATASE"/>
    <property type="match status" value="1"/>
</dbReference>
<evidence type="ECO:0000256" key="2">
    <source>
        <dbReference type="RuleBase" id="RU003707"/>
    </source>
</evidence>
<dbReference type="EMBL" id="CP043046">
    <property type="protein sequence ID" value="QEI05525.1"/>
    <property type="molecule type" value="Genomic_DNA"/>
</dbReference>
<feature type="region of interest" description="Disordered" evidence="3">
    <location>
        <begin position="24"/>
        <end position="54"/>
    </location>
</feature>
<keyword evidence="6" id="KW-1185">Reference proteome</keyword>
<dbReference type="InterPro" id="IPR029045">
    <property type="entry name" value="ClpP/crotonase-like_dom_sf"/>
</dbReference>
<sequence>MSSSSTSPLGTSVSSASASAAATSGSSASAAATSGSSASGKSTSGATTSSTPDAAATSPVLLDIDGPVARLTFNRPAVLNALDGAMASAWQAALQTVRDTAGLRVLVMRGAGRAFMAGGDLGALQQDPVAKVQALLPVAHDCVRIITDLQIPVVASLHGAVAGAGVSIALAADLAIAAENTQFTLAYARIGASPDVGATWHLPQVVGLRKAMEIAMLADTLDAQEALRLSLVNRVVPTNALEAETDALVQRLANGPTAAYAKIRHLLRDAGQRSLSAQLDAEQAAFEASAATEDFQEGVAAFLGKRPAKYTGR</sequence>
<evidence type="ECO:0000256" key="1">
    <source>
        <dbReference type="ARBA" id="ARBA00005254"/>
    </source>
</evidence>
<comment type="similarity">
    <text evidence="1 2">Belongs to the enoyl-CoA hydratase/isomerase family.</text>
</comment>
<accession>A0A5C0ATT7</accession>
<dbReference type="PROSITE" id="PS00166">
    <property type="entry name" value="ENOYL_COA_HYDRATASE"/>
    <property type="match status" value="1"/>
</dbReference>
<feature type="signal peptide" evidence="4">
    <location>
        <begin position="1"/>
        <end position="20"/>
    </location>
</feature>
<gene>
    <name evidence="5" type="ORF">FXN63_06480</name>
</gene>
<dbReference type="Gene3D" id="1.10.12.10">
    <property type="entry name" value="Lyase 2-enoyl-coa Hydratase, Chain A, domain 2"/>
    <property type="match status" value="1"/>
</dbReference>
<dbReference type="Pfam" id="PF00378">
    <property type="entry name" value="ECH_1"/>
    <property type="match status" value="1"/>
</dbReference>
<dbReference type="CDD" id="cd06558">
    <property type="entry name" value="crotonase-like"/>
    <property type="match status" value="1"/>
</dbReference>
<dbReference type="InterPro" id="IPR001753">
    <property type="entry name" value="Enoyl-CoA_hydra/iso"/>
</dbReference>
<evidence type="ECO:0000256" key="4">
    <source>
        <dbReference type="SAM" id="SignalP"/>
    </source>
</evidence>
<dbReference type="Proteomes" id="UP000325161">
    <property type="component" value="Chromosome"/>
</dbReference>
<proteinExistence type="inferred from homology"/>
<evidence type="ECO:0000313" key="5">
    <source>
        <dbReference type="EMBL" id="QEI05525.1"/>
    </source>
</evidence>
<evidence type="ECO:0000313" key="6">
    <source>
        <dbReference type="Proteomes" id="UP000325161"/>
    </source>
</evidence>
<dbReference type="PANTHER" id="PTHR43459:SF1">
    <property type="entry name" value="EG:BACN32G11.4 PROTEIN"/>
    <property type="match status" value="1"/>
</dbReference>
<name>A0A5C0ATT7_9BURK</name>
<dbReference type="InterPro" id="IPR014748">
    <property type="entry name" value="Enoyl-CoA_hydra_C"/>
</dbReference>
<protein>
    <submittedName>
        <fullName evidence="5">Enoyl-CoA hydratase</fullName>
    </submittedName>
</protein>
<dbReference type="Gene3D" id="3.90.226.10">
    <property type="entry name" value="2-enoyl-CoA Hydratase, Chain A, domain 1"/>
    <property type="match status" value="1"/>
</dbReference>
<dbReference type="AlphaFoldDB" id="A0A5C0ATT7"/>